<dbReference type="PANTHER" id="PTHR43552:SF2">
    <property type="entry name" value="DIAMINOBUTYRATE--2-OXOGLUTARATE TRANSAMINASE"/>
    <property type="match status" value="1"/>
</dbReference>
<keyword evidence="3 7" id="KW-0032">Aminotransferase</keyword>
<dbReference type="NCBIfam" id="NF006733">
    <property type="entry name" value="PRK09264.1"/>
    <property type="match status" value="1"/>
</dbReference>
<evidence type="ECO:0000256" key="7">
    <source>
        <dbReference type="RuleBase" id="RU365034"/>
    </source>
</evidence>
<keyword evidence="4 7" id="KW-0808">Transferase</keyword>
<proteinExistence type="inferred from homology"/>
<evidence type="ECO:0000256" key="5">
    <source>
        <dbReference type="ARBA" id="ARBA00022898"/>
    </source>
</evidence>
<dbReference type="UniPathway" id="UPA00067">
    <property type="reaction ID" value="UER00121"/>
</dbReference>
<dbReference type="GO" id="GO:0045303">
    <property type="term" value="F:diaminobutyrate-2-oxoglutarate transaminase activity"/>
    <property type="evidence" value="ECO:0007669"/>
    <property type="project" value="UniProtKB-EC"/>
</dbReference>
<evidence type="ECO:0000313" key="10">
    <source>
        <dbReference type="Proteomes" id="UP000221222"/>
    </source>
</evidence>
<dbReference type="PANTHER" id="PTHR43552">
    <property type="entry name" value="DIAMINOBUTYRATE--2-OXOGLUTARATE AMINOTRANSFERASE"/>
    <property type="match status" value="1"/>
</dbReference>
<sequence length="426" mass="47492">MRIFENLESEVRGYIRSFPTIFEKSKAAILTNEQGEDYIDFFAGAGTLNYGHNNEHISKALVEYIQKDGVVHGLDMATTAKKEFLQTFNDTILVPRNLDYKVQFTGPTGTNAVETALKLARLVKGRSNVVSFTNGFHGLTQGSSSVTGNNDYRDESYISRSNVSFMPFDGYFGDMNTMSIFRKFLEDSSSGLDIPAAVIVETIQGEGGINVASKEWLQELESICREYDILLIIDDIQVGNGRTGEFFSFEFAGINPDIVTISKSIGGGLPMAIVLLKPDLDQWKPGEHTGTFRGNNLAFVAAKVAIEHYWQNDDLSNAVKYKEKILKENLQKIADKYKDSFDVEVRGRGLAYGFEIKGDNSVASEISKYAFEEKLIVETCGSEDQVVKFLPPLIVDEETLMEGLKRLDTAISKLVADKKEKLTEEF</sequence>
<comment type="pathway">
    <text evidence="7">Amine and polyamine biosynthesis; ectoine biosynthesis; L-ectoine from L-aspartate 4-semialdehyde: step 1/3.</text>
</comment>
<evidence type="ECO:0000256" key="2">
    <source>
        <dbReference type="ARBA" id="ARBA00008954"/>
    </source>
</evidence>
<dbReference type="SUPFAM" id="SSF53383">
    <property type="entry name" value="PLP-dependent transferases"/>
    <property type="match status" value="1"/>
</dbReference>
<dbReference type="InterPro" id="IPR004637">
    <property type="entry name" value="Dat"/>
</dbReference>
<evidence type="ECO:0000256" key="6">
    <source>
        <dbReference type="RuleBase" id="RU003560"/>
    </source>
</evidence>
<evidence type="ECO:0000313" key="11">
    <source>
        <dbReference type="Proteomes" id="UP000262712"/>
    </source>
</evidence>
<organism evidence="9 10">
    <name type="scientific">Malaciobacter molluscorum LMG 25693</name>
    <dbReference type="NCBI Taxonomy" id="870501"/>
    <lineage>
        <taxon>Bacteria</taxon>
        <taxon>Pseudomonadati</taxon>
        <taxon>Campylobacterota</taxon>
        <taxon>Epsilonproteobacteria</taxon>
        <taxon>Campylobacterales</taxon>
        <taxon>Arcobacteraceae</taxon>
        <taxon>Malaciobacter</taxon>
    </lineage>
</organism>
<evidence type="ECO:0000256" key="3">
    <source>
        <dbReference type="ARBA" id="ARBA00022576"/>
    </source>
</evidence>
<comment type="catalytic activity">
    <reaction evidence="7">
        <text>L-2,4-diaminobutanoate + 2-oxoglutarate = L-aspartate 4-semialdehyde + L-glutamate</text>
        <dbReference type="Rhea" id="RHEA:11160"/>
        <dbReference type="ChEBI" id="CHEBI:16810"/>
        <dbReference type="ChEBI" id="CHEBI:29985"/>
        <dbReference type="ChEBI" id="CHEBI:58761"/>
        <dbReference type="ChEBI" id="CHEBI:537519"/>
        <dbReference type="EC" id="2.6.1.76"/>
    </reaction>
</comment>
<dbReference type="EMBL" id="NXFY01000002">
    <property type="protein sequence ID" value="PHO19010.1"/>
    <property type="molecule type" value="Genomic_DNA"/>
</dbReference>
<protein>
    <recommendedName>
        <fullName evidence="7">Diaminobutyrate--2-oxoglutarate transaminase</fullName>
        <ecNumber evidence="7">2.6.1.76</ecNumber>
    </recommendedName>
    <alternativeName>
        <fullName evidence="7">DABA aminotransferase</fullName>
    </alternativeName>
</protein>
<dbReference type="GO" id="GO:0030170">
    <property type="term" value="F:pyridoxal phosphate binding"/>
    <property type="evidence" value="ECO:0007669"/>
    <property type="project" value="InterPro"/>
</dbReference>
<dbReference type="GO" id="GO:0047307">
    <property type="term" value="F:diaminobutyrate-pyruvate transaminase activity"/>
    <property type="evidence" value="ECO:0007669"/>
    <property type="project" value="InterPro"/>
</dbReference>
<keyword evidence="5 6" id="KW-0663">Pyridoxal phosphate</keyword>
<dbReference type="InterPro" id="IPR015422">
    <property type="entry name" value="PyrdxlP-dep_Trfase_small"/>
</dbReference>
<dbReference type="NCBIfam" id="TIGR02407">
    <property type="entry name" value="ectoine_ectB"/>
    <property type="match status" value="1"/>
</dbReference>
<comment type="function">
    <text evidence="7">Catalyzes reversively the conversion of L-aspartate beta-semialdehyde (ASA) to L-2,4-diaminobutyrate (DABA) by transamination with L-glutamate.</text>
</comment>
<dbReference type="PIRSF" id="PIRSF000521">
    <property type="entry name" value="Transaminase_4ab_Lys_Orn"/>
    <property type="match status" value="1"/>
</dbReference>
<dbReference type="AlphaFoldDB" id="A0A2G1DKM6"/>
<keyword evidence="10" id="KW-1185">Reference proteome</keyword>
<dbReference type="FunFam" id="3.40.640.10:FF:000004">
    <property type="entry name" value="Acetylornithine aminotransferase"/>
    <property type="match status" value="1"/>
</dbReference>
<dbReference type="InterPro" id="IPR012773">
    <property type="entry name" value="Ectoine_EctB"/>
</dbReference>
<comment type="similarity">
    <text evidence="2 6">Belongs to the class-III pyridoxal-phosphate-dependent aminotransferase family.</text>
</comment>
<name>A0A2G1DKM6_9BACT</name>
<dbReference type="EC" id="2.6.1.76" evidence="7"/>
<accession>A0A2G1DKM6</accession>
<gene>
    <name evidence="9" type="primary">ectB</name>
    <name evidence="8" type="ORF">AMOL_1619</name>
    <name evidence="9" type="ORF">CPU12_01830</name>
</gene>
<dbReference type="Proteomes" id="UP000262712">
    <property type="component" value="Chromosome"/>
</dbReference>
<dbReference type="Pfam" id="PF00202">
    <property type="entry name" value="Aminotran_3"/>
    <property type="match status" value="1"/>
</dbReference>
<dbReference type="InterPro" id="IPR015424">
    <property type="entry name" value="PyrdxlP-dep_Trfase"/>
</dbReference>
<dbReference type="InterPro" id="IPR005814">
    <property type="entry name" value="Aminotrans_3"/>
</dbReference>
<comment type="cofactor">
    <cofactor evidence="1 7">
        <name>pyridoxal 5'-phosphate</name>
        <dbReference type="ChEBI" id="CHEBI:597326"/>
    </cofactor>
</comment>
<dbReference type="RefSeq" id="WP_099341370.1">
    <property type="nucleotide sequence ID" value="NZ_CP032098.1"/>
</dbReference>
<dbReference type="CDD" id="cd00610">
    <property type="entry name" value="OAT_like"/>
    <property type="match status" value="1"/>
</dbReference>
<dbReference type="Gene3D" id="3.40.640.10">
    <property type="entry name" value="Type I PLP-dependent aspartate aminotransferase-like (Major domain)"/>
    <property type="match status" value="1"/>
</dbReference>
<dbReference type="Proteomes" id="UP000221222">
    <property type="component" value="Unassembled WGS sequence"/>
</dbReference>
<dbReference type="Gene3D" id="3.90.1150.10">
    <property type="entry name" value="Aspartate Aminotransferase, domain 1"/>
    <property type="match status" value="1"/>
</dbReference>
<dbReference type="NCBIfam" id="TIGR00709">
    <property type="entry name" value="dat"/>
    <property type="match status" value="1"/>
</dbReference>
<dbReference type="InterPro" id="IPR049704">
    <property type="entry name" value="Aminotrans_3_PPA_site"/>
</dbReference>
<reference evidence="8 11" key="2">
    <citation type="submission" date="2018-08" db="EMBL/GenBank/DDBJ databases">
        <title>Complete genome of the Arcobacter molluscorum type strain LMG 25693.</title>
        <authorList>
            <person name="Miller W.G."/>
            <person name="Yee E."/>
            <person name="Bono J.L."/>
        </authorList>
    </citation>
    <scope>NUCLEOTIDE SEQUENCE [LARGE SCALE GENOMIC DNA]</scope>
    <source>
        <strain evidence="8 11">CECT 7696</strain>
    </source>
</reference>
<evidence type="ECO:0000256" key="4">
    <source>
        <dbReference type="ARBA" id="ARBA00022679"/>
    </source>
</evidence>
<dbReference type="EMBL" id="CP032098">
    <property type="protein sequence ID" value="AXX92586.1"/>
    <property type="molecule type" value="Genomic_DNA"/>
</dbReference>
<dbReference type="PROSITE" id="PS00600">
    <property type="entry name" value="AA_TRANSFER_CLASS_3"/>
    <property type="match status" value="1"/>
</dbReference>
<evidence type="ECO:0000256" key="1">
    <source>
        <dbReference type="ARBA" id="ARBA00001933"/>
    </source>
</evidence>
<reference evidence="9 10" key="1">
    <citation type="submission" date="2017-09" db="EMBL/GenBank/DDBJ databases">
        <title>Arcobacter canalis sp. nov., a new species isolated from a water canal contaminated with urban sewage.</title>
        <authorList>
            <person name="Perez-Cataluna A."/>
            <person name="Salas-Masso N."/>
            <person name="Figueras M.J."/>
        </authorList>
    </citation>
    <scope>NUCLEOTIDE SEQUENCE [LARGE SCALE GENOMIC DNA]</scope>
    <source>
        <strain evidence="9 10">F98-3</strain>
    </source>
</reference>
<dbReference type="KEGG" id="amol:AMOL_1619"/>
<evidence type="ECO:0000313" key="8">
    <source>
        <dbReference type="EMBL" id="AXX92586.1"/>
    </source>
</evidence>
<evidence type="ECO:0000313" key="9">
    <source>
        <dbReference type="EMBL" id="PHO19010.1"/>
    </source>
</evidence>
<dbReference type="GO" id="GO:0019491">
    <property type="term" value="P:ectoine biosynthetic process"/>
    <property type="evidence" value="ECO:0007669"/>
    <property type="project" value="UniProtKB-UniPathway"/>
</dbReference>
<dbReference type="InterPro" id="IPR015421">
    <property type="entry name" value="PyrdxlP-dep_Trfase_major"/>
</dbReference>